<feature type="transmembrane region" description="Helical" evidence="5">
    <location>
        <begin position="27"/>
        <end position="45"/>
    </location>
</feature>
<dbReference type="PROSITE" id="PS50008">
    <property type="entry name" value="PIPLC_Y_DOMAIN"/>
    <property type="match status" value="1"/>
</dbReference>
<feature type="domain" description="PI-PLC Y-box" evidence="6">
    <location>
        <begin position="287"/>
        <end position="356"/>
    </location>
</feature>
<keyword evidence="4" id="KW-0443">Lipid metabolism</keyword>
<dbReference type="InterPro" id="IPR001711">
    <property type="entry name" value="PLipase_C_Pinositol-sp_Y"/>
</dbReference>
<dbReference type="GO" id="GO:0048015">
    <property type="term" value="P:phosphatidylinositol-mediated signaling"/>
    <property type="evidence" value="ECO:0007669"/>
    <property type="project" value="TreeGrafter"/>
</dbReference>
<dbReference type="PANTHER" id="PTHR10336:SF36">
    <property type="entry name" value="1-PHOSPHATIDYLINOSITOL 4,5-BISPHOSPHATE PHOSPHODIESTERASE BETA-4"/>
    <property type="match status" value="1"/>
</dbReference>
<keyword evidence="5" id="KW-1133">Transmembrane helix</keyword>
<organism evidence="7">
    <name type="scientific">viral metagenome</name>
    <dbReference type="NCBI Taxonomy" id="1070528"/>
    <lineage>
        <taxon>unclassified sequences</taxon>
        <taxon>metagenomes</taxon>
        <taxon>organismal metagenomes</taxon>
    </lineage>
</organism>
<dbReference type="GO" id="GO:0004435">
    <property type="term" value="F:phosphatidylinositol-4,5-bisphosphate phospholipase C activity"/>
    <property type="evidence" value="ECO:0007669"/>
    <property type="project" value="UniProtKB-EC"/>
</dbReference>
<evidence type="ECO:0000313" key="7">
    <source>
        <dbReference type="EMBL" id="QHT24594.1"/>
    </source>
</evidence>
<dbReference type="GO" id="GO:0051209">
    <property type="term" value="P:release of sequestered calcium ion into cytosol"/>
    <property type="evidence" value="ECO:0007669"/>
    <property type="project" value="TreeGrafter"/>
</dbReference>
<dbReference type="AlphaFoldDB" id="A0A6C0E6A5"/>
<dbReference type="Gene3D" id="3.20.20.190">
    <property type="entry name" value="Phosphatidylinositol (PI) phosphodiesterase"/>
    <property type="match status" value="1"/>
</dbReference>
<keyword evidence="3" id="KW-0442">Lipid degradation</keyword>
<dbReference type="SMART" id="SM00148">
    <property type="entry name" value="PLCXc"/>
    <property type="match status" value="1"/>
</dbReference>
<dbReference type="PROSITE" id="PS50007">
    <property type="entry name" value="PIPLC_X_DOMAIN"/>
    <property type="match status" value="1"/>
</dbReference>
<keyword evidence="5" id="KW-0812">Transmembrane</keyword>
<name>A0A6C0E6A5_9ZZZZ</name>
<proteinExistence type="predicted"/>
<dbReference type="GO" id="GO:0016042">
    <property type="term" value="P:lipid catabolic process"/>
    <property type="evidence" value="ECO:0007669"/>
    <property type="project" value="UniProtKB-KW"/>
</dbReference>
<evidence type="ECO:0000256" key="5">
    <source>
        <dbReference type="SAM" id="Phobius"/>
    </source>
</evidence>
<dbReference type="SMART" id="SM00149">
    <property type="entry name" value="PLCYc"/>
    <property type="match status" value="1"/>
</dbReference>
<evidence type="ECO:0000256" key="2">
    <source>
        <dbReference type="ARBA" id="ARBA00022801"/>
    </source>
</evidence>
<dbReference type="Pfam" id="PF00387">
    <property type="entry name" value="PI-PLC-Y"/>
    <property type="match status" value="1"/>
</dbReference>
<dbReference type="EMBL" id="MN739746">
    <property type="protein sequence ID" value="QHT24594.1"/>
    <property type="molecule type" value="Genomic_DNA"/>
</dbReference>
<sequence>MNLISSRLSNNNSNNNVIKNNPDQNKFLIIILVGITILAGILFFFSKSFRVSRVISNMNIYINFQNLESMKPTLLKKYRLADFYINSSCNTALSGYQMFDYVSTDMVKKTLQAGARYLEFQIFADSYGLDAVPIVSTGFEKGEWKLSLNTLTFEDVIKTLRKHAFRVYDGTDGVPNYQDPLFIGLNLKTNNNYIIHNKIQAIINKYFLDYLLDPSYNYQAKNVALVPLAELMGKVIIFASDGFQGSNLDEIVNYSWDYAKMKRLHISELLLDNSGIDKTKNTIEISQIKKFNFNNLSIVYPQKEGEFFTYNQDPKIAWDLGCQFVCMNYQSIDREMDKYISKFRINSFVLKPKHLRG</sequence>
<evidence type="ECO:0000256" key="3">
    <source>
        <dbReference type="ARBA" id="ARBA00022963"/>
    </source>
</evidence>
<dbReference type="InterPro" id="IPR000909">
    <property type="entry name" value="PLipase_C_PInositol-sp_X_dom"/>
</dbReference>
<reference evidence="7" key="1">
    <citation type="journal article" date="2020" name="Nature">
        <title>Giant virus diversity and host interactions through global metagenomics.</title>
        <authorList>
            <person name="Schulz F."/>
            <person name="Roux S."/>
            <person name="Paez-Espino D."/>
            <person name="Jungbluth S."/>
            <person name="Walsh D.A."/>
            <person name="Denef V.J."/>
            <person name="McMahon K.D."/>
            <person name="Konstantinidis K.T."/>
            <person name="Eloe-Fadrosh E.A."/>
            <person name="Kyrpides N.C."/>
            <person name="Woyke T."/>
        </authorList>
    </citation>
    <scope>NUCLEOTIDE SEQUENCE</scope>
    <source>
        <strain evidence="7">GVMAG-M-3300023179-150</strain>
    </source>
</reference>
<dbReference type="SUPFAM" id="SSF51695">
    <property type="entry name" value="PLC-like phosphodiesterases"/>
    <property type="match status" value="1"/>
</dbReference>
<protein>
    <recommendedName>
        <fullName evidence="1">phosphoinositide phospholipase C</fullName>
        <ecNumber evidence="1">3.1.4.11</ecNumber>
    </recommendedName>
</protein>
<evidence type="ECO:0000259" key="6">
    <source>
        <dbReference type="PROSITE" id="PS50008"/>
    </source>
</evidence>
<keyword evidence="2" id="KW-0378">Hydrolase</keyword>
<dbReference type="Pfam" id="PF00388">
    <property type="entry name" value="PI-PLC-X"/>
    <property type="match status" value="1"/>
</dbReference>
<keyword evidence="5" id="KW-0472">Membrane</keyword>
<evidence type="ECO:0000256" key="4">
    <source>
        <dbReference type="ARBA" id="ARBA00023098"/>
    </source>
</evidence>
<dbReference type="PRINTS" id="PR00390">
    <property type="entry name" value="PHPHLIPASEC"/>
</dbReference>
<evidence type="ECO:0000256" key="1">
    <source>
        <dbReference type="ARBA" id="ARBA00012368"/>
    </source>
</evidence>
<dbReference type="EC" id="3.1.4.11" evidence="1"/>
<dbReference type="InterPro" id="IPR017946">
    <property type="entry name" value="PLC-like_Pdiesterase_TIM-brl"/>
</dbReference>
<dbReference type="InterPro" id="IPR001192">
    <property type="entry name" value="PI-PLC_fam"/>
</dbReference>
<dbReference type="PANTHER" id="PTHR10336">
    <property type="entry name" value="PHOSPHOINOSITIDE-SPECIFIC PHOSPHOLIPASE C FAMILY PROTEIN"/>
    <property type="match status" value="1"/>
</dbReference>
<accession>A0A6C0E6A5</accession>